<dbReference type="RefSeq" id="WP_102064979.1">
    <property type="nucleotide sequence ID" value="NZ_PKQE01000001.1"/>
</dbReference>
<dbReference type="EMBL" id="PKQE01000001">
    <property type="protein sequence ID" value="PLC44568.1"/>
    <property type="molecule type" value="Genomic_DNA"/>
</dbReference>
<evidence type="ECO:0008006" key="3">
    <source>
        <dbReference type="Google" id="ProtNLM"/>
    </source>
</evidence>
<dbReference type="OrthoDB" id="5673400at2"/>
<dbReference type="AlphaFoldDB" id="A0A2N4TY06"/>
<accession>A0A2N4TY06</accession>
<protein>
    <recommendedName>
        <fullName evidence="3">Phage minor tail protein L</fullName>
    </recommendedName>
</protein>
<name>A0A2N4TY06_RALPI</name>
<evidence type="ECO:0000313" key="1">
    <source>
        <dbReference type="EMBL" id="PLC44568.1"/>
    </source>
</evidence>
<reference evidence="1 2" key="1">
    <citation type="submission" date="2017-12" db="EMBL/GenBank/DDBJ databases">
        <title>Draft genome sequence of Ralstonia pickettii 52.</title>
        <authorList>
            <person name="Zheng B."/>
        </authorList>
    </citation>
    <scope>NUCLEOTIDE SEQUENCE [LARGE SCALE GENOMIC DNA]</scope>
    <source>
        <strain evidence="1 2">52</strain>
    </source>
</reference>
<proteinExistence type="predicted"/>
<gene>
    <name evidence="1" type="ORF">C0Q88_07770</name>
</gene>
<comment type="caution">
    <text evidence="1">The sequence shown here is derived from an EMBL/GenBank/DDBJ whole genome shotgun (WGS) entry which is preliminary data.</text>
</comment>
<sequence>MSKSLSIATVLEKNKLSSDTPFLVCLDIAVADPATGAQVEMLHIVRNTEAITFNGQVYEPTAFDVELKAESGQQPTVNLTIKDYSKAIQGRLQSYGGGIGFGVTLFVVNAGALDQPPEVVEYFEVVGAQCANYEVSFVLGADSLMAVVFPRRRQTRDFCQWRYKDPNTCGYTGAAPTCDLTLYGQNGCAAHGNVINFGGFPGINQNGVRYG</sequence>
<organism evidence="1 2">
    <name type="scientific">Ralstonia pickettii</name>
    <name type="common">Burkholderia pickettii</name>
    <dbReference type="NCBI Taxonomy" id="329"/>
    <lineage>
        <taxon>Bacteria</taxon>
        <taxon>Pseudomonadati</taxon>
        <taxon>Pseudomonadota</taxon>
        <taxon>Betaproteobacteria</taxon>
        <taxon>Burkholderiales</taxon>
        <taxon>Burkholderiaceae</taxon>
        <taxon>Ralstonia</taxon>
    </lineage>
</organism>
<dbReference type="Proteomes" id="UP000234456">
    <property type="component" value="Unassembled WGS sequence"/>
</dbReference>
<evidence type="ECO:0000313" key="2">
    <source>
        <dbReference type="Proteomes" id="UP000234456"/>
    </source>
</evidence>